<evidence type="ECO:0000313" key="2">
    <source>
        <dbReference type="EMBL" id="DAF92334.1"/>
    </source>
</evidence>
<protein>
    <recommendedName>
        <fullName evidence="1">DUF551 domain-containing protein</fullName>
    </recommendedName>
</protein>
<reference evidence="2" key="1">
    <citation type="journal article" date="2021" name="Proc. Natl. Acad. Sci. U.S.A.">
        <title>A Catalog of Tens of Thousands of Viruses from Human Metagenomes Reveals Hidden Associations with Chronic Diseases.</title>
        <authorList>
            <person name="Tisza M.J."/>
            <person name="Buck C.B."/>
        </authorList>
    </citation>
    <scope>NUCLEOTIDE SEQUENCE</scope>
    <source>
        <strain evidence="2">CtOpw2</strain>
    </source>
</reference>
<evidence type="ECO:0000259" key="1">
    <source>
        <dbReference type="Pfam" id="PF04448"/>
    </source>
</evidence>
<proteinExistence type="predicted"/>
<dbReference type="InterPro" id="IPR007539">
    <property type="entry name" value="DUF551"/>
</dbReference>
<name>A0A8S5UD84_9CAUD</name>
<accession>A0A8S5UD84</accession>
<dbReference type="EMBL" id="BK016065">
    <property type="protein sequence ID" value="DAF92334.1"/>
    <property type="molecule type" value="Genomic_DNA"/>
</dbReference>
<feature type="domain" description="DUF551" evidence="1">
    <location>
        <begin position="41"/>
        <end position="111"/>
    </location>
</feature>
<sequence length="117" mass="13611">MLINKIKNRISEATTEACGYSPLTKVVSEEEINRILEQESGWIPCSERLPEEPEENSLFEWKCLEVYLVTTKYGSNAQDKVYPFRAFWNGINFTDGMNILDVIAWMPLPEPYRESEE</sequence>
<dbReference type="Pfam" id="PF04448">
    <property type="entry name" value="DUF551"/>
    <property type="match status" value="1"/>
</dbReference>
<organism evidence="2">
    <name type="scientific">Myoviridae sp. ctOpw2</name>
    <dbReference type="NCBI Taxonomy" id="2825093"/>
    <lineage>
        <taxon>Viruses</taxon>
        <taxon>Duplodnaviria</taxon>
        <taxon>Heunggongvirae</taxon>
        <taxon>Uroviricota</taxon>
        <taxon>Caudoviricetes</taxon>
    </lineage>
</organism>